<keyword evidence="3" id="KW-1185">Reference proteome</keyword>
<protein>
    <submittedName>
        <fullName evidence="2">Uncharacterized protein</fullName>
    </submittedName>
</protein>
<dbReference type="Proteomes" id="UP001202328">
    <property type="component" value="Unassembled WGS sequence"/>
</dbReference>
<name>A0AAD4XSX9_9MAGN</name>
<dbReference type="AlphaFoldDB" id="A0AAD4XSX9"/>
<feature type="region of interest" description="Disordered" evidence="1">
    <location>
        <begin position="33"/>
        <end position="69"/>
    </location>
</feature>
<evidence type="ECO:0000313" key="3">
    <source>
        <dbReference type="Proteomes" id="UP001202328"/>
    </source>
</evidence>
<organism evidence="2 3">
    <name type="scientific">Papaver atlanticum</name>
    <dbReference type="NCBI Taxonomy" id="357466"/>
    <lineage>
        <taxon>Eukaryota</taxon>
        <taxon>Viridiplantae</taxon>
        <taxon>Streptophyta</taxon>
        <taxon>Embryophyta</taxon>
        <taxon>Tracheophyta</taxon>
        <taxon>Spermatophyta</taxon>
        <taxon>Magnoliopsida</taxon>
        <taxon>Ranunculales</taxon>
        <taxon>Papaveraceae</taxon>
        <taxon>Papaveroideae</taxon>
        <taxon>Papaver</taxon>
    </lineage>
</organism>
<dbReference type="EMBL" id="JAJJMB010004763">
    <property type="protein sequence ID" value="KAI3941890.1"/>
    <property type="molecule type" value="Genomic_DNA"/>
</dbReference>
<feature type="compositionally biased region" description="Pro residues" evidence="1">
    <location>
        <begin position="55"/>
        <end position="69"/>
    </location>
</feature>
<sequence>MTSITTTRSNPCINPEKSSVIIIKQRIKGVEKMKAGRNRMPRHGIDYDGRGGYPPNCPYARGPPPPHQVPRPVPHPAMLDYELELQHVEID</sequence>
<evidence type="ECO:0000313" key="2">
    <source>
        <dbReference type="EMBL" id="KAI3941890.1"/>
    </source>
</evidence>
<accession>A0AAD4XSX9</accession>
<reference evidence="2" key="1">
    <citation type="submission" date="2022-04" db="EMBL/GenBank/DDBJ databases">
        <title>A functionally conserved STORR gene fusion in Papaver species that diverged 16.8 million years ago.</title>
        <authorList>
            <person name="Catania T."/>
        </authorList>
    </citation>
    <scope>NUCLEOTIDE SEQUENCE</scope>
    <source>
        <strain evidence="2">S-188037</strain>
    </source>
</reference>
<proteinExistence type="predicted"/>
<comment type="caution">
    <text evidence="2">The sequence shown here is derived from an EMBL/GenBank/DDBJ whole genome shotgun (WGS) entry which is preliminary data.</text>
</comment>
<evidence type="ECO:0000256" key="1">
    <source>
        <dbReference type="SAM" id="MobiDB-lite"/>
    </source>
</evidence>
<gene>
    <name evidence="2" type="ORF">MKW98_009100</name>
</gene>